<dbReference type="GO" id="GO:0032472">
    <property type="term" value="P:Golgi calcium ion transport"/>
    <property type="evidence" value="ECO:0000318"/>
    <property type="project" value="GO_Central"/>
</dbReference>
<evidence type="ECO:0000256" key="3">
    <source>
        <dbReference type="ARBA" id="ARBA00022692"/>
    </source>
</evidence>
<feature type="transmembrane region" description="Helical" evidence="6">
    <location>
        <begin position="170"/>
        <end position="189"/>
    </location>
</feature>
<evidence type="ECO:0000313" key="9">
    <source>
        <dbReference type="Proteomes" id="UP000005239"/>
    </source>
</evidence>
<evidence type="ECO:0000313" key="8">
    <source>
        <dbReference type="EnsemblMetazoa" id="PPA06872.1"/>
    </source>
</evidence>
<dbReference type="InterPro" id="IPR001727">
    <property type="entry name" value="GDT1-like"/>
</dbReference>
<dbReference type="PANTHER" id="PTHR12608">
    <property type="entry name" value="TRANSMEMBRANE PROTEIN HTP-1 RELATED"/>
    <property type="match status" value="1"/>
</dbReference>
<dbReference type="EnsemblMetazoa" id="PPA06872.1">
    <property type="protein sequence ID" value="PPA06872.1"/>
    <property type="gene ID" value="WBGene00096426"/>
</dbReference>
<reference evidence="9" key="1">
    <citation type="journal article" date="2008" name="Nat. Genet.">
        <title>The Pristionchus pacificus genome provides a unique perspective on nematode lifestyle and parasitism.</title>
        <authorList>
            <person name="Dieterich C."/>
            <person name="Clifton S.W."/>
            <person name="Schuster L.N."/>
            <person name="Chinwalla A."/>
            <person name="Delehaunty K."/>
            <person name="Dinkelacker I."/>
            <person name="Fulton L."/>
            <person name="Fulton R."/>
            <person name="Godfrey J."/>
            <person name="Minx P."/>
            <person name="Mitreva M."/>
            <person name="Roeseler W."/>
            <person name="Tian H."/>
            <person name="Witte H."/>
            <person name="Yang S.P."/>
            <person name="Wilson R.K."/>
            <person name="Sommer R.J."/>
        </authorList>
    </citation>
    <scope>NUCLEOTIDE SEQUENCE [LARGE SCALE GENOMIC DNA]</scope>
    <source>
        <strain evidence="9">PS312</strain>
    </source>
</reference>
<evidence type="ECO:0000256" key="1">
    <source>
        <dbReference type="ARBA" id="ARBA00004141"/>
    </source>
</evidence>
<keyword evidence="5 6" id="KW-0472">Membrane</keyword>
<dbReference type="OrthoDB" id="442680at2759"/>
<organism evidence="8 9">
    <name type="scientific">Pristionchus pacificus</name>
    <name type="common">Parasitic nematode worm</name>
    <dbReference type="NCBI Taxonomy" id="54126"/>
    <lineage>
        <taxon>Eukaryota</taxon>
        <taxon>Metazoa</taxon>
        <taxon>Ecdysozoa</taxon>
        <taxon>Nematoda</taxon>
        <taxon>Chromadorea</taxon>
        <taxon>Rhabditida</taxon>
        <taxon>Rhabditina</taxon>
        <taxon>Diplogasteromorpha</taxon>
        <taxon>Diplogasteroidea</taxon>
        <taxon>Neodiplogasteridae</taxon>
        <taxon>Pristionchus</taxon>
    </lineage>
</organism>
<evidence type="ECO:0000256" key="7">
    <source>
        <dbReference type="SAM" id="MobiDB-lite"/>
    </source>
</evidence>
<name>A0A2A6BCT8_PRIPA</name>
<dbReference type="GO" id="GO:0015085">
    <property type="term" value="F:calcium ion transmembrane transporter activity"/>
    <property type="evidence" value="ECO:0000318"/>
    <property type="project" value="GO_Central"/>
</dbReference>
<feature type="signal peptide" evidence="6">
    <location>
        <begin position="1"/>
        <end position="18"/>
    </location>
</feature>
<keyword evidence="4 6" id="KW-1133">Transmembrane helix</keyword>
<dbReference type="GO" id="GO:0071421">
    <property type="term" value="P:manganese ion transmembrane transport"/>
    <property type="evidence" value="ECO:0000318"/>
    <property type="project" value="GO_Central"/>
</dbReference>
<feature type="transmembrane region" description="Helical" evidence="6">
    <location>
        <begin position="286"/>
        <end position="307"/>
    </location>
</feature>
<evidence type="ECO:0000256" key="4">
    <source>
        <dbReference type="ARBA" id="ARBA00022989"/>
    </source>
</evidence>
<feature type="transmembrane region" description="Helical" evidence="6">
    <location>
        <begin position="100"/>
        <end position="119"/>
    </location>
</feature>
<dbReference type="Pfam" id="PF01169">
    <property type="entry name" value="GDT1"/>
    <property type="match status" value="2"/>
</dbReference>
<dbReference type="GO" id="GO:0005794">
    <property type="term" value="C:Golgi apparatus"/>
    <property type="evidence" value="ECO:0000318"/>
    <property type="project" value="GO_Central"/>
</dbReference>
<dbReference type="GO" id="GO:0070588">
    <property type="term" value="P:calcium ion transmembrane transport"/>
    <property type="evidence" value="ECO:0000318"/>
    <property type="project" value="GO_Central"/>
</dbReference>
<feature type="compositionally biased region" description="Polar residues" evidence="7">
    <location>
        <begin position="65"/>
        <end position="81"/>
    </location>
</feature>
<keyword evidence="9" id="KW-1185">Reference proteome</keyword>
<comment type="similarity">
    <text evidence="2 6">Belongs to the GDT1 family.</text>
</comment>
<keyword evidence="6" id="KW-0732">Signal</keyword>
<evidence type="ECO:0000256" key="6">
    <source>
        <dbReference type="RuleBase" id="RU365102"/>
    </source>
</evidence>
<keyword evidence="3 6" id="KW-0812">Transmembrane</keyword>
<feature type="transmembrane region" description="Helical" evidence="6">
    <location>
        <begin position="140"/>
        <end position="164"/>
    </location>
</feature>
<dbReference type="PANTHER" id="PTHR12608:SF1">
    <property type="entry name" value="TRANSMEMBRANE PROTEIN 165"/>
    <property type="match status" value="1"/>
</dbReference>
<reference evidence="8" key="2">
    <citation type="submission" date="2022-06" db="UniProtKB">
        <authorList>
            <consortium name="EnsemblMetazoa"/>
        </authorList>
    </citation>
    <scope>IDENTIFICATION</scope>
    <source>
        <strain evidence="8">PS312</strain>
    </source>
</reference>
<feature type="transmembrane region" description="Helical" evidence="6">
    <location>
        <begin position="253"/>
        <end position="274"/>
    </location>
</feature>
<dbReference type="GO" id="GO:0005384">
    <property type="term" value="F:manganese ion transmembrane transporter activity"/>
    <property type="evidence" value="ECO:0000318"/>
    <property type="project" value="GO_Central"/>
</dbReference>
<evidence type="ECO:0000256" key="2">
    <source>
        <dbReference type="ARBA" id="ARBA00009190"/>
    </source>
</evidence>
<proteinExistence type="inferred from homology"/>
<sequence>MIRIVAIIVVTLCGLSASLHETPLEPDGGLDGTESAGLLVDQEGEGRNSTNTIGEGLGEDFGALETNSNEPAQGDQETTNANNTNSIDFIDDVAVNVTDFGTSGGFLNGFFSALGIILINEIMDKTFIIAMVLAMHNPRLVVFAGAWSALALMTIAGAVIGMLAHFVPEWIIVYATAVVMVFFGLKMMFDAYRMTEQRGEEEYQQVEKEVRQPSAFRVLLKIFSKAFALTFLAEFGDRSQAATVLLAATDNVLGVMLGGMAGHAFCTGTAVLGGKLVARYVNLRKVTFIGGAVFMIFAALSIIFYNLPNTSA</sequence>
<protein>
    <recommendedName>
        <fullName evidence="6">GDT1 family protein</fullName>
    </recommendedName>
</protein>
<accession>A0A8R1YB51</accession>
<dbReference type="GO" id="GO:0032468">
    <property type="term" value="P:Golgi calcium ion homeostasis"/>
    <property type="evidence" value="ECO:0000318"/>
    <property type="project" value="GO_Central"/>
</dbReference>
<comment type="subcellular location">
    <subcellularLocation>
        <location evidence="1 6">Membrane</location>
        <topology evidence="1 6">Multi-pass membrane protein</topology>
    </subcellularLocation>
</comment>
<feature type="transmembrane region" description="Helical" evidence="6">
    <location>
        <begin position="215"/>
        <end position="233"/>
    </location>
</feature>
<dbReference type="AlphaFoldDB" id="A0A2A6BCT8"/>
<dbReference type="GO" id="GO:0016020">
    <property type="term" value="C:membrane"/>
    <property type="evidence" value="ECO:0007669"/>
    <property type="project" value="UniProtKB-SubCell"/>
</dbReference>
<evidence type="ECO:0000256" key="5">
    <source>
        <dbReference type="ARBA" id="ARBA00023136"/>
    </source>
</evidence>
<dbReference type="Proteomes" id="UP000005239">
    <property type="component" value="Unassembled WGS sequence"/>
</dbReference>
<feature type="region of interest" description="Disordered" evidence="7">
    <location>
        <begin position="40"/>
        <end position="81"/>
    </location>
</feature>
<feature type="chain" id="PRO_5042620772" description="GDT1 family protein" evidence="6">
    <location>
        <begin position="19"/>
        <end position="312"/>
    </location>
</feature>
<gene>
    <name evidence="8" type="primary">WBGene00096426</name>
</gene>
<accession>A0A2A6BCT8</accession>